<evidence type="ECO:0000256" key="2">
    <source>
        <dbReference type="ARBA" id="ARBA00004760"/>
    </source>
</evidence>
<comment type="cofactor">
    <cofactor evidence="1">
        <name>pyridoxal 5'-phosphate</name>
        <dbReference type="ChEBI" id="CHEBI:597326"/>
    </cofactor>
</comment>
<evidence type="ECO:0000259" key="19">
    <source>
        <dbReference type="Pfam" id="PF00155"/>
    </source>
</evidence>
<comment type="catalytic activity">
    <reaction evidence="17">
        <text>dodecanoyl-CoA + L-serine + H(+) = 3-oxotetradecasphinganine + CO2 + CoA</text>
        <dbReference type="Rhea" id="RHEA:35679"/>
        <dbReference type="ChEBI" id="CHEBI:15378"/>
        <dbReference type="ChEBI" id="CHEBI:16526"/>
        <dbReference type="ChEBI" id="CHEBI:33384"/>
        <dbReference type="ChEBI" id="CHEBI:57287"/>
        <dbReference type="ChEBI" id="CHEBI:57375"/>
        <dbReference type="ChEBI" id="CHEBI:71008"/>
    </reaction>
    <physiologicalReaction direction="left-to-right" evidence="17">
        <dbReference type="Rhea" id="RHEA:35680"/>
    </physiologicalReaction>
</comment>
<keyword evidence="10" id="KW-0012">Acyltransferase</keyword>
<evidence type="ECO:0000256" key="10">
    <source>
        <dbReference type="ARBA" id="ARBA00023315"/>
    </source>
</evidence>
<feature type="non-terminal residue" evidence="20">
    <location>
        <position position="1"/>
    </location>
</feature>
<proteinExistence type="inferred from homology"/>
<feature type="domain" description="Aminotransferase class I/classII large" evidence="19">
    <location>
        <begin position="2"/>
        <end position="120"/>
    </location>
</feature>
<dbReference type="SUPFAM" id="SSF53383">
    <property type="entry name" value="PLP-dependent transferases"/>
    <property type="match status" value="1"/>
</dbReference>
<evidence type="ECO:0000256" key="16">
    <source>
        <dbReference type="ARBA" id="ARBA00047854"/>
    </source>
</evidence>
<comment type="function">
    <text evidence="14">Component of the serine palmitoyltransferase multisubunit enzyme (SPT) that catalyzes the initial and rate-limiting step in sphingolipid biosynthesis by condensing L-serine and activated acyl-CoA (most commonly palmitoyl-CoA) to form long-chain bases. The SPT complex is also composed of SPTLC2 or SPTLC3 and SPTSSA or SPTSSB. Within this complex, the heterodimer with SPTLC2 or SPTLC3 forms the catalytic core. The composition of the serine palmitoyltransferase (SPT) complex determines the substrate preference. The SPTLC1-SPTLC2-SPTSSA complex shows a strong preference for C16-CoA substrate, while the SPTLC1-SPTLC3-SPTSSA isozyme uses both C14-CoA and C16-CoA as substrates, with a slight preference for C14-CoA. The SPTLC1-SPTLC2-SPTSSB complex shows a strong preference for C18-CoA substrate, while the SPTLC1-SPTLC3-SPTSSB isozyme displays an ability to use a broader range of acyl-CoAs, without apparent preference. Required for adipocyte cell viability and metabolic homeostasis.</text>
</comment>
<evidence type="ECO:0000256" key="11">
    <source>
        <dbReference type="ARBA" id="ARBA00041066"/>
    </source>
</evidence>
<evidence type="ECO:0000256" key="13">
    <source>
        <dbReference type="ARBA" id="ARBA00042649"/>
    </source>
</evidence>
<evidence type="ECO:0000256" key="18">
    <source>
        <dbReference type="ARBA" id="ARBA00048253"/>
    </source>
</evidence>
<evidence type="ECO:0000256" key="7">
    <source>
        <dbReference type="ARBA" id="ARBA00022898"/>
    </source>
</evidence>
<dbReference type="InterPro" id="IPR015424">
    <property type="entry name" value="PyrdxlP-dep_Trfase"/>
</dbReference>
<evidence type="ECO:0000256" key="3">
    <source>
        <dbReference type="ARBA" id="ARBA00004991"/>
    </source>
</evidence>
<dbReference type="InterPro" id="IPR050087">
    <property type="entry name" value="AON_synthase_class-II"/>
</dbReference>
<dbReference type="InterPro" id="IPR004839">
    <property type="entry name" value="Aminotransferase_I/II_large"/>
</dbReference>
<evidence type="ECO:0000256" key="9">
    <source>
        <dbReference type="ARBA" id="ARBA00023098"/>
    </source>
</evidence>
<keyword evidence="8" id="KW-0746">Sphingolipid metabolism</keyword>
<name>A0ABU7CL58_9TELE</name>
<keyword evidence="21" id="KW-1185">Reference proteome</keyword>
<dbReference type="Pfam" id="PF00155">
    <property type="entry name" value="Aminotran_1_2"/>
    <property type="match status" value="1"/>
</dbReference>
<evidence type="ECO:0000256" key="4">
    <source>
        <dbReference type="ARBA" id="ARBA00008392"/>
    </source>
</evidence>
<evidence type="ECO:0000256" key="12">
    <source>
        <dbReference type="ARBA" id="ARBA00041765"/>
    </source>
</evidence>
<evidence type="ECO:0000256" key="15">
    <source>
        <dbReference type="ARBA" id="ARBA00047694"/>
    </source>
</evidence>
<keyword evidence="9" id="KW-0443">Lipid metabolism</keyword>
<protein>
    <recommendedName>
        <fullName evidence="11">Serine palmitoyltransferase 1</fullName>
        <ecNumber evidence="5">2.3.1.50</ecNumber>
    </recommendedName>
    <alternativeName>
        <fullName evidence="12">Long chain base biosynthesis protein 1</fullName>
    </alternativeName>
    <alternativeName>
        <fullName evidence="13">Serine-palmitoyl-CoA transferase 1</fullName>
    </alternativeName>
</protein>
<accession>A0ABU7CL58</accession>
<gene>
    <name evidence="20" type="primary">SPTLC1</name>
    <name evidence="20" type="ORF">ATANTOWER_027880</name>
</gene>
<comment type="catalytic activity">
    <reaction evidence="15">
        <text>octadecanoyl-CoA + L-serine + H(+) = 3-oxoeicosasphinganine + CO2 + CoA</text>
        <dbReference type="Rhea" id="RHEA:33683"/>
        <dbReference type="ChEBI" id="CHEBI:15378"/>
        <dbReference type="ChEBI" id="CHEBI:16526"/>
        <dbReference type="ChEBI" id="CHEBI:33384"/>
        <dbReference type="ChEBI" id="CHEBI:57287"/>
        <dbReference type="ChEBI" id="CHEBI:57394"/>
        <dbReference type="ChEBI" id="CHEBI:65073"/>
    </reaction>
    <physiologicalReaction direction="left-to-right" evidence="15">
        <dbReference type="Rhea" id="RHEA:33684"/>
    </physiologicalReaction>
</comment>
<evidence type="ECO:0000313" key="21">
    <source>
        <dbReference type="Proteomes" id="UP001345963"/>
    </source>
</evidence>
<keyword evidence="6" id="KW-0808">Transferase</keyword>
<sequence length="128" mass="14746">VHLELENRLAKFMKTEEAIIYSYGFATIASAIPAYSKRGDIIFVDEAACFSIQKGLQASRSFIKYFKHNDMEDLERLLKEQELEDQKNPRKARVTRKFIVVEGMYINTADICPLPELVKFPTNKLQIG</sequence>
<comment type="catalytic activity">
    <reaction evidence="16">
        <text>L-serine + hexadecanoyl-CoA + H(+) = 3-oxosphinganine + CO2 + CoA</text>
        <dbReference type="Rhea" id="RHEA:14761"/>
        <dbReference type="ChEBI" id="CHEBI:15378"/>
        <dbReference type="ChEBI" id="CHEBI:16526"/>
        <dbReference type="ChEBI" id="CHEBI:33384"/>
        <dbReference type="ChEBI" id="CHEBI:57287"/>
        <dbReference type="ChEBI" id="CHEBI:57379"/>
        <dbReference type="ChEBI" id="CHEBI:58299"/>
        <dbReference type="EC" id="2.3.1.50"/>
    </reaction>
    <physiologicalReaction direction="left-to-right" evidence="16">
        <dbReference type="Rhea" id="RHEA:14762"/>
    </physiologicalReaction>
</comment>
<comment type="caution">
    <text evidence="20">The sequence shown here is derived from an EMBL/GenBank/DDBJ whole genome shotgun (WGS) entry which is preliminary data.</text>
</comment>
<evidence type="ECO:0000313" key="20">
    <source>
        <dbReference type="EMBL" id="MED6262861.1"/>
    </source>
</evidence>
<evidence type="ECO:0000256" key="5">
    <source>
        <dbReference type="ARBA" id="ARBA00013220"/>
    </source>
</evidence>
<evidence type="ECO:0000256" key="14">
    <source>
        <dbReference type="ARBA" id="ARBA00045191"/>
    </source>
</evidence>
<dbReference type="PANTHER" id="PTHR13693">
    <property type="entry name" value="CLASS II AMINOTRANSFERASE/8-AMINO-7-OXONONANOATE SYNTHASE"/>
    <property type="match status" value="1"/>
</dbReference>
<reference evidence="20 21" key="1">
    <citation type="submission" date="2021-07" db="EMBL/GenBank/DDBJ databases">
        <authorList>
            <person name="Palmer J.M."/>
        </authorList>
    </citation>
    <scope>NUCLEOTIDE SEQUENCE [LARGE SCALE GENOMIC DNA]</scope>
    <source>
        <strain evidence="20 21">AT_MEX2019</strain>
        <tissue evidence="20">Muscle</tissue>
    </source>
</reference>
<dbReference type="Gene3D" id="3.40.640.10">
    <property type="entry name" value="Type I PLP-dependent aspartate aminotransferase-like (Major domain)"/>
    <property type="match status" value="1"/>
</dbReference>
<evidence type="ECO:0000256" key="6">
    <source>
        <dbReference type="ARBA" id="ARBA00022679"/>
    </source>
</evidence>
<keyword evidence="7" id="KW-0663">Pyridoxal phosphate</keyword>
<evidence type="ECO:0000256" key="17">
    <source>
        <dbReference type="ARBA" id="ARBA00047997"/>
    </source>
</evidence>
<evidence type="ECO:0000256" key="1">
    <source>
        <dbReference type="ARBA" id="ARBA00001933"/>
    </source>
</evidence>
<dbReference type="Proteomes" id="UP001345963">
    <property type="component" value="Unassembled WGS sequence"/>
</dbReference>
<comment type="catalytic activity">
    <reaction evidence="18">
        <text>tetradecanoyl-CoA + L-serine + H(+) = 3-oxohexadecasphinganine + CO2 + CoA</text>
        <dbReference type="Rhea" id="RHEA:35675"/>
        <dbReference type="ChEBI" id="CHEBI:15378"/>
        <dbReference type="ChEBI" id="CHEBI:16526"/>
        <dbReference type="ChEBI" id="CHEBI:33384"/>
        <dbReference type="ChEBI" id="CHEBI:57287"/>
        <dbReference type="ChEBI" id="CHEBI:57385"/>
        <dbReference type="ChEBI" id="CHEBI:71007"/>
    </reaction>
    <physiologicalReaction direction="left-to-right" evidence="18">
        <dbReference type="Rhea" id="RHEA:35676"/>
    </physiologicalReaction>
</comment>
<dbReference type="InterPro" id="IPR015421">
    <property type="entry name" value="PyrdxlP-dep_Trfase_major"/>
</dbReference>
<dbReference type="EC" id="2.3.1.50" evidence="5"/>
<dbReference type="EMBL" id="JAHUTI010095403">
    <property type="protein sequence ID" value="MED6262861.1"/>
    <property type="molecule type" value="Genomic_DNA"/>
</dbReference>
<comment type="similarity">
    <text evidence="4">Belongs to the class-II pyridoxal-phosphate-dependent aminotransferase family.</text>
</comment>
<comment type="pathway">
    <text evidence="2">Lipid metabolism; sphingolipid metabolism.</text>
</comment>
<dbReference type="PANTHER" id="PTHR13693:SF2">
    <property type="entry name" value="SERINE PALMITOYLTRANSFERASE 1"/>
    <property type="match status" value="1"/>
</dbReference>
<comment type="pathway">
    <text evidence="3">Sphingolipid metabolism.</text>
</comment>
<organism evidence="20 21">
    <name type="scientific">Ataeniobius toweri</name>
    <dbReference type="NCBI Taxonomy" id="208326"/>
    <lineage>
        <taxon>Eukaryota</taxon>
        <taxon>Metazoa</taxon>
        <taxon>Chordata</taxon>
        <taxon>Craniata</taxon>
        <taxon>Vertebrata</taxon>
        <taxon>Euteleostomi</taxon>
        <taxon>Actinopterygii</taxon>
        <taxon>Neopterygii</taxon>
        <taxon>Teleostei</taxon>
        <taxon>Neoteleostei</taxon>
        <taxon>Acanthomorphata</taxon>
        <taxon>Ovalentaria</taxon>
        <taxon>Atherinomorphae</taxon>
        <taxon>Cyprinodontiformes</taxon>
        <taxon>Goodeidae</taxon>
        <taxon>Ataeniobius</taxon>
    </lineage>
</organism>
<evidence type="ECO:0000256" key="8">
    <source>
        <dbReference type="ARBA" id="ARBA00022919"/>
    </source>
</evidence>